<dbReference type="GO" id="GO:0009279">
    <property type="term" value="C:cell outer membrane"/>
    <property type="evidence" value="ECO:0007669"/>
    <property type="project" value="UniProtKB-SubCell"/>
</dbReference>
<evidence type="ECO:0000256" key="8">
    <source>
        <dbReference type="SAM" id="SignalP"/>
    </source>
</evidence>
<keyword evidence="3" id="KW-1134">Transmembrane beta strand</keyword>
<accession>A0A372EER1</accession>
<dbReference type="Pfam" id="PF03865">
    <property type="entry name" value="ShlB"/>
    <property type="match status" value="1"/>
</dbReference>
<feature type="domain" description="Haemolysin activator HlyB C-terminal" evidence="9">
    <location>
        <begin position="212"/>
        <end position="526"/>
    </location>
</feature>
<dbReference type="InterPro" id="IPR027282">
    <property type="entry name" value="TPS"/>
</dbReference>
<evidence type="ECO:0000259" key="11">
    <source>
        <dbReference type="Pfam" id="PF17287"/>
    </source>
</evidence>
<dbReference type="InterPro" id="IPR005565">
    <property type="entry name" value="Hemolysn_activator_HlyB_C"/>
</dbReference>
<dbReference type="InterPro" id="IPR035251">
    <property type="entry name" value="ShlB_POTRA"/>
</dbReference>
<comment type="similarity">
    <text evidence="2">Belongs to the TPS (TC 1.B.20) family.</text>
</comment>
<evidence type="ECO:0000256" key="3">
    <source>
        <dbReference type="ARBA" id="ARBA00022452"/>
    </source>
</evidence>
<keyword evidence="13" id="KW-1185">Reference proteome</keyword>
<organism evidence="12 13">
    <name type="scientific">Hydrogenophaga borbori</name>
    <dbReference type="NCBI Taxonomy" id="2294117"/>
    <lineage>
        <taxon>Bacteria</taxon>
        <taxon>Pseudomonadati</taxon>
        <taxon>Pseudomonadota</taxon>
        <taxon>Betaproteobacteria</taxon>
        <taxon>Burkholderiales</taxon>
        <taxon>Comamonadaceae</taxon>
        <taxon>Hydrogenophaga</taxon>
    </lineage>
</organism>
<comment type="subcellular location">
    <subcellularLocation>
        <location evidence="1">Cell outer membrane</location>
    </subcellularLocation>
</comment>
<dbReference type="Proteomes" id="UP000261931">
    <property type="component" value="Unassembled WGS sequence"/>
</dbReference>
<dbReference type="Gene3D" id="2.40.160.50">
    <property type="entry name" value="membrane protein fhac: a member of the omp85/tpsb transporter family"/>
    <property type="match status" value="1"/>
</dbReference>
<feature type="domain" description="Polypeptide-transport-associated ShlB-type" evidence="10">
    <location>
        <begin position="74"/>
        <end position="151"/>
    </location>
</feature>
<dbReference type="AlphaFoldDB" id="A0A372EER1"/>
<sequence length="562" mass="61212">MQACGLLLFLLVAPAGAQTAAEAGARAPIEHRRAEERQLQQREALQRGAEVWGTPDGPLPALRWPEQEAPCVAVRHIALTGAESDRFQFVLQDLVAGADPAIGRCLGAEGVSIAAARAQRRLTARGFTTSRILLEPQDLSQGSLRLSLLPGRISAIRFADGTSPRATQLNAVPARVGDILNLRDIEQALENLRRVPTVEADIQIVPGKGPAESELILRWRQALPLRLSLSLDDSGTRATGRYQASATLSADHWWTLNDLFYLTQGRDLGGGEPGARGTRNASLHYSLPLGYWGLGFNASRYSYFQSVAGLYQDYRYSGSGAQQDITLSRLVHRDGASKTTLQLKAFARQSRNFIDDTEIEVQRRATGGWEFGAEHQHQFGRARLELRASFKRGTGAFGALPAPEQAYGEGTSRLQVLNVDAAWSQPVDLWGARLHFSSQWRGQRERTPLTPQDRFAIGGRYSVRGFDGESSLTGERGWVWRNELGLLLGDSGQQLYAGVDQGRVGGPSAVWLVGRRLAGAVLGLRGGWGVLSYDAFIGAPLHQPQGFRTAKTVAGFQLSVGF</sequence>
<gene>
    <name evidence="12" type="ORF">DY262_19080</name>
</gene>
<keyword evidence="6" id="KW-0472">Membrane</keyword>
<evidence type="ECO:0000259" key="9">
    <source>
        <dbReference type="Pfam" id="PF03865"/>
    </source>
</evidence>
<keyword evidence="4" id="KW-0812">Transmembrane</keyword>
<evidence type="ECO:0000313" key="12">
    <source>
        <dbReference type="EMBL" id="RFP76779.1"/>
    </source>
</evidence>
<evidence type="ECO:0000313" key="13">
    <source>
        <dbReference type="Proteomes" id="UP000261931"/>
    </source>
</evidence>
<dbReference type="FunFam" id="2.40.160.50:FF:000009">
    <property type="entry name" value="Putative hemolysin activator protein"/>
    <property type="match status" value="1"/>
</dbReference>
<dbReference type="Pfam" id="PF08479">
    <property type="entry name" value="POTRA_2"/>
    <property type="match status" value="1"/>
</dbReference>
<protein>
    <submittedName>
        <fullName evidence="12">ShlB/FhaC/HecB family hemolysin secretion/activation protein</fullName>
    </submittedName>
</protein>
<evidence type="ECO:0000256" key="1">
    <source>
        <dbReference type="ARBA" id="ARBA00004442"/>
    </source>
</evidence>
<dbReference type="PANTHER" id="PTHR34597:SF3">
    <property type="entry name" value="OUTER MEMBRANE TRANSPORTER CDIB"/>
    <property type="match status" value="1"/>
</dbReference>
<dbReference type="GO" id="GO:0098046">
    <property type="term" value="C:type V protein secretion system complex"/>
    <property type="evidence" value="ECO:0007669"/>
    <property type="project" value="TreeGrafter"/>
</dbReference>
<proteinExistence type="inferred from homology"/>
<comment type="caution">
    <text evidence="12">The sequence shown here is derived from an EMBL/GenBank/DDBJ whole genome shotgun (WGS) entry which is preliminary data.</text>
</comment>
<evidence type="ECO:0000256" key="7">
    <source>
        <dbReference type="ARBA" id="ARBA00023237"/>
    </source>
</evidence>
<name>A0A372EER1_9BURK</name>
<dbReference type="GO" id="GO:0008320">
    <property type="term" value="F:protein transmembrane transporter activity"/>
    <property type="evidence" value="ECO:0007669"/>
    <property type="project" value="TreeGrafter"/>
</dbReference>
<dbReference type="PIRSF" id="PIRSF029745">
    <property type="entry name" value="FhaC"/>
    <property type="match status" value="1"/>
</dbReference>
<keyword evidence="8" id="KW-0732">Signal</keyword>
<keyword evidence="7" id="KW-0998">Cell outer membrane</keyword>
<keyword evidence="5" id="KW-0406">Ion transport</keyword>
<dbReference type="Pfam" id="PF17287">
    <property type="entry name" value="POTRA_3"/>
    <property type="match status" value="1"/>
</dbReference>
<dbReference type="GO" id="GO:0006811">
    <property type="term" value="P:monoatomic ion transport"/>
    <property type="evidence" value="ECO:0007669"/>
    <property type="project" value="UniProtKB-KW"/>
</dbReference>
<evidence type="ECO:0000256" key="2">
    <source>
        <dbReference type="ARBA" id="ARBA00009055"/>
    </source>
</evidence>
<feature type="chain" id="PRO_5017001691" evidence="8">
    <location>
        <begin position="18"/>
        <end position="562"/>
    </location>
</feature>
<reference evidence="12 13" key="1">
    <citation type="submission" date="2018-08" db="EMBL/GenBank/DDBJ databases">
        <title>Hydrogenophaga sp. LA-38 isolated from sludge.</title>
        <authorList>
            <person name="Im W.-T."/>
        </authorList>
    </citation>
    <scope>NUCLEOTIDE SEQUENCE [LARGE SCALE GENOMIC DNA]</scope>
    <source>
        <strain evidence="12 13">LA-38</strain>
    </source>
</reference>
<evidence type="ECO:0000256" key="6">
    <source>
        <dbReference type="ARBA" id="ARBA00023136"/>
    </source>
</evidence>
<dbReference type="EMBL" id="QVLS01000014">
    <property type="protein sequence ID" value="RFP76779.1"/>
    <property type="molecule type" value="Genomic_DNA"/>
</dbReference>
<dbReference type="InterPro" id="IPR013686">
    <property type="entry name" value="Polypept-transport_assoc_ShlB"/>
</dbReference>
<keyword evidence="5" id="KW-0813">Transport</keyword>
<dbReference type="PANTHER" id="PTHR34597">
    <property type="entry name" value="SLR1661 PROTEIN"/>
    <property type="match status" value="1"/>
</dbReference>
<evidence type="ECO:0000259" key="10">
    <source>
        <dbReference type="Pfam" id="PF08479"/>
    </source>
</evidence>
<dbReference type="Gene3D" id="3.10.20.310">
    <property type="entry name" value="membrane protein fhac"/>
    <property type="match status" value="1"/>
</dbReference>
<evidence type="ECO:0000256" key="4">
    <source>
        <dbReference type="ARBA" id="ARBA00022692"/>
    </source>
</evidence>
<feature type="domain" description="ShlB POTRA" evidence="11">
    <location>
        <begin position="152"/>
        <end position="206"/>
    </location>
</feature>
<feature type="signal peptide" evidence="8">
    <location>
        <begin position="1"/>
        <end position="17"/>
    </location>
</feature>
<evidence type="ECO:0000256" key="5">
    <source>
        <dbReference type="ARBA" id="ARBA00023065"/>
    </source>
</evidence>
<dbReference type="GO" id="GO:0046819">
    <property type="term" value="P:protein secretion by the type V secretion system"/>
    <property type="evidence" value="ECO:0007669"/>
    <property type="project" value="TreeGrafter"/>
</dbReference>
<dbReference type="InterPro" id="IPR051544">
    <property type="entry name" value="TPS_OM_transporter"/>
</dbReference>